<dbReference type="PANTHER" id="PTHR43834">
    <property type="entry name" value="GTPASE DER"/>
    <property type="match status" value="1"/>
</dbReference>
<comment type="similarity">
    <text evidence="1 8 9 10">Belongs to the TRAFAC class TrmE-Era-EngA-EngB-Septin-like GTPase superfamily. EngA (Der) GTPase family.</text>
</comment>
<dbReference type="Pfam" id="PF14714">
    <property type="entry name" value="KH_dom-like"/>
    <property type="match status" value="1"/>
</dbReference>
<dbReference type="FunFam" id="3.30.300.20:FF:000004">
    <property type="entry name" value="GTPase Der"/>
    <property type="match status" value="1"/>
</dbReference>
<dbReference type="Gene3D" id="3.30.300.20">
    <property type="match status" value="1"/>
</dbReference>
<dbReference type="PANTHER" id="PTHR43834:SF6">
    <property type="entry name" value="GTPASE DER"/>
    <property type="match status" value="1"/>
</dbReference>
<evidence type="ECO:0000256" key="7">
    <source>
        <dbReference type="ARBA" id="ARBA00032345"/>
    </source>
</evidence>
<dbReference type="InterPro" id="IPR015946">
    <property type="entry name" value="KH_dom-like_a/b"/>
</dbReference>
<dbReference type="Proteomes" id="UP000660862">
    <property type="component" value="Unassembled WGS sequence"/>
</dbReference>
<evidence type="ECO:0000256" key="10">
    <source>
        <dbReference type="RuleBase" id="RU004481"/>
    </source>
</evidence>
<feature type="binding site" evidence="8">
    <location>
        <begin position="9"/>
        <end position="16"/>
    </location>
    <ligand>
        <name>GTP</name>
        <dbReference type="ChEBI" id="CHEBI:37565"/>
        <label>1</label>
    </ligand>
</feature>
<dbReference type="Pfam" id="PF01926">
    <property type="entry name" value="MMR_HSR1"/>
    <property type="match status" value="2"/>
</dbReference>
<comment type="function">
    <text evidence="8 10">GTPase that plays an essential role in the late steps of ribosome biogenesis.</text>
</comment>
<accession>A0A917HCS1</accession>
<keyword evidence="5 8" id="KW-0547">Nucleotide-binding</keyword>
<dbReference type="FunFam" id="3.40.50.300:FF:000057">
    <property type="entry name" value="GTPase Der"/>
    <property type="match status" value="1"/>
</dbReference>
<dbReference type="InterPro" id="IPR032859">
    <property type="entry name" value="KH_dom-like"/>
</dbReference>
<dbReference type="AlphaFoldDB" id="A0A917HCS1"/>
<evidence type="ECO:0000313" key="13">
    <source>
        <dbReference type="Proteomes" id="UP000660862"/>
    </source>
</evidence>
<dbReference type="Gene3D" id="3.40.50.300">
    <property type="entry name" value="P-loop containing nucleotide triphosphate hydrolases"/>
    <property type="match status" value="2"/>
</dbReference>
<dbReference type="InterPro" id="IPR027417">
    <property type="entry name" value="P-loop_NTPase"/>
</dbReference>
<evidence type="ECO:0000256" key="6">
    <source>
        <dbReference type="ARBA" id="ARBA00023134"/>
    </source>
</evidence>
<dbReference type="NCBIfam" id="TIGR00231">
    <property type="entry name" value="small_GTP"/>
    <property type="match status" value="2"/>
</dbReference>
<evidence type="ECO:0000256" key="9">
    <source>
        <dbReference type="PROSITE-ProRule" id="PRU01049"/>
    </source>
</evidence>
<evidence type="ECO:0000256" key="5">
    <source>
        <dbReference type="ARBA" id="ARBA00022741"/>
    </source>
</evidence>
<evidence type="ECO:0000256" key="8">
    <source>
        <dbReference type="HAMAP-Rule" id="MF_00195"/>
    </source>
</evidence>
<dbReference type="NCBIfam" id="TIGR03594">
    <property type="entry name" value="GTPase_EngA"/>
    <property type="match status" value="1"/>
</dbReference>
<dbReference type="RefSeq" id="WP_188504114.1">
    <property type="nucleotide sequence ID" value="NZ_BMER01000001.1"/>
</dbReference>
<evidence type="ECO:0000313" key="12">
    <source>
        <dbReference type="EMBL" id="GGG74396.1"/>
    </source>
</evidence>
<dbReference type="CDD" id="cd01894">
    <property type="entry name" value="EngA1"/>
    <property type="match status" value="1"/>
</dbReference>
<keyword evidence="13" id="KW-1185">Reference proteome</keyword>
<evidence type="ECO:0000256" key="4">
    <source>
        <dbReference type="ARBA" id="ARBA00022737"/>
    </source>
</evidence>
<dbReference type="InterPro" id="IPR006073">
    <property type="entry name" value="GTP-bd"/>
</dbReference>
<gene>
    <name evidence="8 12" type="primary">der</name>
    <name evidence="12" type="ORF">GCM10007415_02330</name>
</gene>
<feature type="binding site" evidence="8">
    <location>
        <begin position="119"/>
        <end position="122"/>
    </location>
    <ligand>
        <name>GTP</name>
        <dbReference type="ChEBI" id="CHEBI:37565"/>
        <label>1</label>
    </ligand>
</feature>
<feature type="binding site" evidence="8">
    <location>
        <begin position="180"/>
        <end position="187"/>
    </location>
    <ligand>
        <name>GTP</name>
        <dbReference type="ChEBI" id="CHEBI:37565"/>
        <label>2</label>
    </ligand>
</feature>
<dbReference type="CDD" id="cd01895">
    <property type="entry name" value="EngA2"/>
    <property type="match status" value="1"/>
</dbReference>
<dbReference type="GO" id="GO:0005525">
    <property type="term" value="F:GTP binding"/>
    <property type="evidence" value="ECO:0007669"/>
    <property type="project" value="UniProtKB-UniRule"/>
</dbReference>
<evidence type="ECO:0000256" key="2">
    <source>
        <dbReference type="ARBA" id="ARBA00020953"/>
    </source>
</evidence>
<dbReference type="InterPro" id="IPR031166">
    <property type="entry name" value="G_ENGA"/>
</dbReference>
<reference evidence="12" key="2">
    <citation type="submission" date="2020-09" db="EMBL/GenBank/DDBJ databases">
        <authorList>
            <person name="Sun Q."/>
            <person name="Zhou Y."/>
        </authorList>
    </citation>
    <scope>NUCLEOTIDE SEQUENCE</scope>
    <source>
        <strain evidence="12">CGMCC 1.12195</strain>
    </source>
</reference>
<dbReference type="SUPFAM" id="SSF52540">
    <property type="entry name" value="P-loop containing nucleoside triphosphate hydrolases"/>
    <property type="match status" value="2"/>
</dbReference>
<keyword evidence="3 8" id="KW-0690">Ribosome biogenesis</keyword>
<keyword evidence="4 10" id="KW-0677">Repeat</keyword>
<sequence>MANIIAIVGRPNVGKSTLYNRLTESRRAIVDDFSGVTRDRHYGQGEWIGKKFTVVDTGGYVHGSEDVFESAIREQVLIAIEEASVILFMVDVKTGITDLDDAIADVLRRSKKPVFVVVNKVDHPLLQQEASIFYSFGLGEIYPVSSMTGSGTGELLDEVVEHFEQEEEEVDERPKYAIVGRPNVGKSSLINALVGKERNIVTAVAGTTRDSIRIDYKQYGHDFVLIDTAGLRRKTKVKENIEFYSVMRTIKALEESDVVIMMLDATEGIEAQDINIFHLAEKNRKGVVILVNKWDLIEKNNKTTKVFEDLIREKIAPFTDVPIVFTSVTEKQRIFKAIEAAAKVYDNKVKKISTSKLNDVMLPIIENYPPPATKGKYIKIKYVTQVGAKSPMFAFFCNLPQYIKEPYKRFVENKLRENFDFEGVPVEVYFRQK</sequence>
<organism evidence="12 13">
    <name type="scientific">Parapedobacter pyrenivorans</name>
    <dbReference type="NCBI Taxonomy" id="1305674"/>
    <lineage>
        <taxon>Bacteria</taxon>
        <taxon>Pseudomonadati</taxon>
        <taxon>Bacteroidota</taxon>
        <taxon>Sphingobacteriia</taxon>
        <taxon>Sphingobacteriales</taxon>
        <taxon>Sphingobacteriaceae</taxon>
        <taxon>Parapedobacter</taxon>
    </lineage>
</organism>
<dbReference type="FunFam" id="3.40.50.300:FF:000040">
    <property type="entry name" value="GTPase Der"/>
    <property type="match status" value="1"/>
</dbReference>
<feature type="binding site" evidence="8">
    <location>
        <begin position="227"/>
        <end position="231"/>
    </location>
    <ligand>
        <name>GTP</name>
        <dbReference type="ChEBI" id="CHEBI:37565"/>
        <label>2</label>
    </ligand>
</feature>
<evidence type="ECO:0000256" key="1">
    <source>
        <dbReference type="ARBA" id="ARBA00008279"/>
    </source>
</evidence>
<feature type="binding site" evidence="8">
    <location>
        <begin position="56"/>
        <end position="60"/>
    </location>
    <ligand>
        <name>GTP</name>
        <dbReference type="ChEBI" id="CHEBI:37565"/>
        <label>1</label>
    </ligand>
</feature>
<reference evidence="12" key="1">
    <citation type="journal article" date="2014" name="Int. J. Syst. Evol. Microbiol.">
        <title>Complete genome sequence of Corynebacterium casei LMG S-19264T (=DSM 44701T), isolated from a smear-ripened cheese.</title>
        <authorList>
            <consortium name="US DOE Joint Genome Institute (JGI-PGF)"/>
            <person name="Walter F."/>
            <person name="Albersmeier A."/>
            <person name="Kalinowski J."/>
            <person name="Ruckert C."/>
        </authorList>
    </citation>
    <scope>NUCLEOTIDE SEQUENCE</scope>
    <source>
        <strain evidence="12">CGMCC 1.12195</strain>
    </source>
</reference>
<feature type="binding site" evidence="8">
    <location>
        <begin position="292"/>
        <end position="295"/>
    </location>
    <ligand>
        <name>GTP</name>
        <dbReference type="ChEBI" id="CHEBI:37565"/>
        <label>2</label>
    </ligand>
</feature>
<proteinExistence type="inferred from homology"/>
<dbReference type="InterPro" id="IPR005225">
    <property type="entry name" value="Small_GTP-bd"/>
</dbReference>
<feature type="domain" description="EngA-type G" evidence="11">
    <location>
        <begin position="3"/>
        <end position="167"/>
    </location>
</feature>
<dbReference type="EMBL" id="BMER01000001">
    <property type="protein sequence ID" value="GGG74396.1"/>
    <property type="molecule type" value="Genomic_DNA"/>
</dbReference>
<name>A0A917HCS1_9SPHI</name>
<dbReference type="InterPro" id="IPR016484">
    <property type="entry name" value="GTPase_Der"/>
</dbReference>
<dbReference type="PIRSF" id="PIRSF006485">
    <property type="entry name" value="GTP-binding_EngA"/>
    <property type="match status" value="1"/>
</dbReference>
<dbReference type="PROSITE" id="PS51712">
    <property type="entry name" value="G_ENGA"/>
    <property type="match status" value="2"/>
</dbReference>
<evidence type="ECO:0000256" key="3">
    <source>
        <dbReference type="ARBA" id="ARBA00022517"/>
    </source>
</evidence>
<comment type="caution">
    <text evidence="12">The sequence shown here is derived from an EMBL/GenBank/DDBJ whole genome shotgun (WGS) entry which is preliminary data.</text>
</comment>
<dbReference type="GO" id="GO:0042254">
    <property type="term" value="P:ribosome biogenesis"/>
    <property type="evidence" value="ECO:0007669"/>
    <property type="project" value="UniProtKB-KW"/>
</dbReference>
<evidence type="ECO:0000259" key="11">
    <source>
        <dbReference type="PROSITE" id="PS51712"/>
    </source>
</evidence>
<dbReference type="HAMAP" id="MF_00195">
    <property type="entry name" value="GTPase_Der"/>
    <property type="match status" value="1"/>
</dbReference>
<feature type="domain" description="EngA-type G" evidence="11">
    <location>
        <begin position="174"/>
        <end position="349"/>
    </location>
</feature>
<keyword evidence="6 8" id="KW-0342">GTP-binding</keyword>
<protein>
    <recommendedName>
        <fullName evidence="2 8">GTPase Der</fullName>
    </recommendedName>
    <alternativeName>
        <fullName evidence="7 8">GTP-binding protein EngA</fullName>
    </alternativeName>
</protein>
<dbReference type="GO" id="GO:0043022">
    <property type="term" value="F:ribosome binding"/>
    <property type="evidence" value="ECO:0007669"/>
    <property type="project" value="TreeGrafter"/>
</dbReference>
<dbReference type="PRINTS" id="PR00326">
    <property type="entry name" value="GTP1OBG"/>
</dbReference>
<comment type="subunit">
    <text evidence="8">Associates with the 50S ribosomal subunit.</text>
</comment>